<keyword evidence="8" id="KW-0464">Manganese</keyword>
<dbReference type="EMBL" id="BNCQ01000023">
    <property type="protein sequence ID" value="GIM06952.1"/>
    <property type="molecule type" value="Genomic_DNA"/>
</dbReference>
<dbReference type="GO" id="GO:0046872">
    <property type="term" value="F:metal ion binding"/>
    <property type="evidence" value="ECO:0007669"/>
    <property type="project" value="UniProtKB-KW"/>
</dbReference>
<name>A0A8J4GGY0_9CHLO</name>
<evidence type="ECO:0000256" key="10">
    <source>
        <dbReference type="SAM" id="MobiDB-lite"/>
    </source>
</evidence>
<keyword evidence="4" id="KW-0479">Metal-binding</keyword>
<dbReference type="PROSITE" id="PS01032">
    <property type="entry name" value="PPM_1"/>
    <property type="match status" value="1"/>
</dbReference>
<dbReference type="Proteomes" id="UP000722791">
    <property type="component" value="Unassembled WGS sequence"/>
</dbReference>
<dbReference type="Pfam" id="PF00481">
    <property type="entry name" value="PP2C"/>
    <property type="match status" value="1"/>
</dbReference>
<sequence>MLGLSWAAAVYYPPEDADYGLNPDDRVQGDDRDRKRQRRSIFFAQPDSDSEDGDDYNDLGCHGQLTRFRGSLNKVRASSAGTPNTPNTADPLSKGACLLTPSFPRRSSSPCLENTSAFVAMHEEPNSGFRHYMEDRLAAMTAGGVAYFGIYDGHGGVDASTFLQQHLLPTIQAHLQPGCDVHDALTTAYMATNAAFRATGSIQGSTATTVILNNHHLIAANVGDSPAFVVKKSGEVCSVIKEHKIEGDEAARIAAQGVPIYRSPTGPAYMGTPDGTRWLNMSRAFGDFVYPAISCEPYVCSLDVSDGKFLVMGSDGLTERWPVAEAAQYLTELANSGRSLSVICRSLVERSLERGSTDNISCMIVDLEAYMLRGEAVAPTICDTCAEGGPGGDERAAASAALQQLPSDDVAEGSPEASPSHLKRSEAGSLNVMTQGHSTGAALASQEASGLLQLLCKEESLGLEPRPCVLRFGQSREASLLVSAAALASCAANALGVTHAADPDGSCWRRAEPHQVPTGVCNATVDEAGIDVAARPPQQQECCPADTNVSSTGSSPDVHDKQRGQAEDEGPLEDDHQATPQPMQTACRLATPVLIDDASSGIEGTPEASIHVVAE</sequence>
<feature type="compositionally biased region" description="Acidic residues" evidence="10">
    <location>
        <begin position="48"/>
        <end position="57"/>
    </location>
</feature>
<evidence type="ECO:0000256" key="2">
    <source>
        <dbReference type="ARBA" id="ARBA00001946"/>
    </source>
</evidence>
<dbReference type="PANTHER" id="PTHR47992">
    <property type="entry name" value="PROTEIN PHOSPHATASE"/>
    <property type="match status" value="1"/>
</dbReference>
<evidence type="ECO:0000256" key="3">
    <source>
        <dbReference type="ARBA" id="ARBA00013081"/>
    </source>
</evidence>
<dbReference type="PROSITE" id="PS51746">
    <property type="entry name" value="PPM_2"/>
    <property type="match status" value="1"/>
</dbReference>
<feature type="region of interest" description="Disordered" evidence="10">
    <location>
        <begin position="536"/>
        <end position="585"/>
    </location>
</feature>
<comment type="cofactor">
    <cofactor evidence="1">
        <name>Mn(2+)</name>
        <dbReference type="ChEBI" id="CHEBI:29035"/>
    </cofactor>
</comment>
<evidence type="ECO:0000259" key="11">
    <source>
        <dbReference type="PROSITE" id="PS51746"/>
    </source>
</evidence>
<gene>
    <name evidence="12" type="ORF">Vretimale_11182</name>
</gene>
<dbReference type="SUPFAM" id="SSF81606">
    <property type="entry name" value="PP2C-like"/>
    <property type="match status" value="1"/>
</dbReference>
<organism evidence="12 13">
    <name type="scientific">Volvox reticuliferus</name>
    <dbReference type="NCBI Taxonomy" id="1737510"/>
    <lineage>
        <taxon>Eukaryota</taxon>
        <taxon>Viridiplantae</taxon>
        <taxon>Chlorophyta</taxon>
        <taxon>core chlorophytes</taxon>
        <taxon>Chlorophyceae</taxon>
        <taxon>CS clade</taxon>
        <taxon>Chlamydomonadales</taxon>
        <taxon>Volvocaceae</taxon>
        <taxon>Volvox</taxon>
    </lineage>
</organism>
<evidence type="ECO:0000313" key="12">
    <source>
        <dbReference type="EMBL" id="GIM06952.1"/>
    </source>
</evidence>
<evidence type="ECO:0000256" key="6">
    <source>
        <dbReference type="ARBA" id="ARBA00022842"/>
    </source>
</evidence>
<evidence type="ECO:0000256" key="9">
    <source>
        <dbReference type="RuleBase" id="RU003465"/>
    </source>
</evidence>
<feature type="domain" description="PPM-type phosphatase" evidence="11">
    <location>
        <begin position="118"/>
        <end position="367"/>
    </location>
</feature>
<evidence type="ECO:0000256" key="7">
    <source>
        <dbReference type="ARBA" id="ARBA00022912"/>
    </source>
</evidence>
<dbReference type="AlphaFoldDB" id="A0A8J4GGY0"/>
<dbReference type="InterPro" id="IPR015655">
    <property type="entry name" value="PP2C"/>
</dbReference>
<evidence type="ECO:0000256" key="5">
    <source>
        <dbReference type="ARBA" id="ARBA00022801"/>
    </source>
</evidence>
<evidence type="ECO:0000256" key="8">
    <source>
        <dbReference type="ARBA" id="ARBA00023211"/>
    </source>
</evidence>
<keyword evidence="6" id="KW-0460">Magnesium</keyword>
<feature type="region of interest" description="Disordered" evidence="10">
    <location>
        <begin position="406"/>
        <end position="425"/>
    </location>
</feature>
<feature type="compositionally biased region" description="Basic and acidic residues" evidence="10">
    <location>
        <begin position="23"/>
        <end position="34"/>
    </location>
</feature>
<comment type="caution">
    <text evidence="12">The sequence shown here is derived from an EMBL/GenBank/DDBJ whole genome shotgun (WGS) entry which is preliminary data.</text>
</comment>
<dbReference type="CDD" id="cd00143">
    <property type="entry name" value="PP2Cc"/>
    <property type="match status" value="1"/>
</dbReference>
<proteinExistence type="inferred from homology"/>
<feature type="compositionally biased region" description="Basic and acidic residues" evidence="10">
    <location>
        <begin position="557"/>
        <end position="566"/>
    </location>
</feature>
<protein>
    <recommendedName>
        <fullName evidence="3">protein-serine/threonine phosphatase</fullName>
        <ecNumber evidence="3">3.1.3.16</ecNumber>
    </recommendedName>
</protein>
<accession>A0A8J4GGY0</accession>
<dbReference type="EC" id="3.1.3.16" evidence="3"/>
<dbReference type="GO" id="GO:0004722">
    <property type="term" value="F:protein serine/threonine phosphatase activity"/>
    <property type="evidence" value="ECO:0007669"/>
    <property type="project" value="UniProtKB-EC"/>
</dbReference>
<evidence type="ECO:0000256" key="1">
    <source>
        <dbReference type="ARBA" id="ARBA00001936"/>
    </source>
</evidence>
<dbReference type="Gene3D" id="3.60.40.10">
    <property type="entry name" value="PPM-type phosphatase domain"/>
    <property type="match status" value="1"/>
</dbReference>
<comment type="similarity">
    <text evidence="9">Belongs to the PP2C family.</text>
</comment>
<dbReference type="InterPro" id="IPR000222">
    <property type="entry name" value="PP2C_BS"/>
</dbReference>
<feature type="compositionally biased region" description="Polar residues" evidence="10">
    <location>
        <begin position="537"/>
        <end position="555"/>
    </location>
</feature>
<dbReference type="InterPro" id="IPR001932">
    <property type="entry name" value="PPM-type_phosphatase-like_dom"/>
</dbReference>
<keyword evidence="5 9" id="KW-0378">Hydrolase</keyword>
<feature type="region of interest" description="Disordered" evidence="10">
    <location>
        <begin position="17"/>
        <end position="58"/>
    </location>
</feature>
<comment type="cofactor">
    <cofactor evidence="2">
        <name>Mg(2+)</name>
        <dbReference type="ChEBI" id="CHEBI:18420"/>
    </cofactor>
</comment>
<evidence type="ECO:0000313" key="13">
    <source>
        <dbReference type="Proteomes" id="UP000722791"/>
    </source>
</evidence>
<dbReference type="InterPro" id="IPR036457">
    <property type="entry name" value="PPM-type-like_dom_sf"/>
</dbReference>
<evidence type="ECO:0000256" key="4">
    <source>
        <dbReference type="ARBA" id="ARBA00022723"/>
    </source>
</evidence>
<keyword evidence="7 9" id="KW-0904">Protein phosphatase</keyword>
<reference evidence="12" key="1">
    <citation type="journal article" date="2021" name="Proc. Natl. Acad. Sci. U.S.A.">
        <title>Three genomes in the algal genus Volvox reveal the fate of a haploid sex-determining region after a transition to homothallism.</title>
        <authorList>
            <person name="Yamamoto K."/>
            <person name="Hamaji T."/>
            <person name="Kawai-Toyooka H."/>
            <person name="Matsuzaki R."/>
            <person name="Takahashi F."/>
            <person name="Nishimura Y."/>
            <person name="Kawachi M."/>
            <person name="Noguchi H."/>
            <person name="Minakuchi Y."/>
            <person name="Umen J.G."/>
            <person name="Toyoda A."/>
            <person name="Nozaki H."/>
        </authorList>
    </citation>
    <scope>NUCLEOTIDE SEQUENCE</scope>
    <source>
        <strain evidence="12">NIES-3785</strain>
    </source>
</reference>
<dbReference type="SMART" id="SM00332">
    <property type="entry name" value="PP2Cc"/>
    <property type="match status" value="1"/>
</dbReference>